<proteinExistence type="predicted"/>
<reference evidence="2 3" key="1">
    <citation type="submission" date="2019-04" db="EMBL/GenBank/DDBJ databases">
        <title>Pedobacter sp. RP-1-16 sp. nov., isolated from Arctic soil.</title>
        <authorList>
            <person name="Dahal R.H."/>
            <person name="Kim D.-U."/>
        </authorList>
    </citation>
    <scope>NUCLEOTIDE SEQUENCE [LARGE SCALE GENOMIC DNA]</scope>
    <source>
        <strain evidence="2 3">RP-1-16</strain>
    </source>
</reference>
<dbReference type="Gene3D" id="2.40.160.190">
    <property type="match status" value="1"/>
</dbReference>
<keyword evidence="1" id="KW-0732">Signal</keyword>
<dbReference type="Proteomes" id="UP000309594">
    <property type="component" value="Unassembled WGS sequence"/>
</dbReference>
<dbReference type="PROSITE" id="PS51257">
    <property type="entry name" value="PROKAR_LIPOPROTEIN"/>
    <property type="match status" value="1"/>
</dbReference>
<protein>
    <submittedName>
        <fullName evidence="2">DUF4595 domain-containing protein</fullName>
    </submittedName>
</protein>
<organism evidence="2 3">
    <name type="scientific">Pedobacter hiemivivus</name>
    <dbReference type="NCBI Taxonomy" id="2530454"/>
    <lineage>
        <taxon>Bacteria</taxon>
        <taxon>Pseudomonadati</taxon>
        <taxon>Bacteroidota</taxon>
        <taxon>Sphingobacteriia</taxon>
        <taxon>Sphingobacteriales</taxon>
        <taxon>Sphingobacteriaceae</taxon>
        <taxon>Pedobacter</taxon>
    </lineage>
</organism>
<feature type="signal peptide" evidence="1">
    <location>
        <begin position="1"/>
        <end position="20"/>
    </location>
</feature>
<evidence type="ECO:0000256" key="1">
    <source>
        <dbReference type="SAM" id="SignalP"/>
    </source>
</evidence>
<accession>A0A4U1G6G3</accession>
<name>A0A4U1G6G3_9SPHI</name>
<comment type="caution">
    <text evidence="2">The sequence shown here is derived from an EMBL/GenBank/DDBJ whole genome shotgun (WGS) entry which is preliminary data.</text>
</comment>
<dbReference type="EMBL" id="SWDX01000008">
    <property type="protein sequence ID" value="TKC58143.1"/>
    <property type="molecule type" value="Genomic_DNA"/>
</dbReference>
<sequence>MTIRNSILLFLLLFLFACSKNDLTTDPNPTTKDTCRLLSADLFDGQNKIHGSATFTYNNDGYITASTSTQDSAFTTYSATYTNNKIVLKTKYYGDYVYILDDQRRAISFEENNLPYSHVLETYTYNSDGYLDRLTRTESYGITTYQLSYTNGNLVSAKGSTVPEPNSSYRDYVDVTFAYSEDKAVELLEPLNPLKALYVTKPLAGFFGKPSKNLLIKTSSFSYINPSYKFGSENTFSFEKDANNKITRINVRQLLTDNTIDATPYVRLDRSDYYLIRYSCN</sequence>
<feature type="chain" id="PRO_5020667042" evidence="1">
    <location>
        <begin position="21"/>
        <end position="281"/>
    </location>
</feature>
<evidence type="ECO:0000313" key="2">
    <source>
        <dbReference type="EMBL" id="TKC58143.1"/>
    </source>
</evidence>
<dbReference type="CDD" id="cd12871">
    <property type="entry name" value="Bacuni_01323_like"/>
    <property type="match status" value="1"/>
</dbReference>
<dbReference type="AlphaFoldDB" id="A0A4U1G6G3"/>
<dbReference type="RefSeq" id="WP_136881441.1">
    <property type="nucleotide sequence ID" value="NZ_SWDX01000008.1"/>
</dbReference>
<evidence type="ECO:0000313" key="3">
    <source>
        <dbReference type="Proteomes" id="UP000309594"/>
    </source>
</evidence>
<gene>
    <name evidence="2" type="ORF">FBD94_19540</name>
</gene>